<evidence type="ECO:0000313" key="2">
    <source>
        <dbReference type="Proteomes" id="UP000190648"/>
    </source>
</evidence>
<dbReference type="Proteomes" id="UP000190648">
    <property type="component" value="Unassembled WGS sequence"/>
</dbReference>
<protein>
    <submittedName>
        <fullName evidence="1">Uncharacterized protein</fullName>
    </submittedName>
</protein>
<organism evidence="1 2">
    <name type="scientific">Patagioenas fasciata monilis</name>
    <dbReference type="NCBI Taxonomy" id="372326"/>
    <lineage>
        <taxon>Eukaryota</taxon>
        <taxon>Metazoa</taxon>
        <taxon>Chordata</taxon>
        <taxon>Craniata</taxon>
        <taxon>Vertebrata</taxon>
        <taxon>Euteleostomi</taxon>
        <taxon>Archelosauria</taxon>
        <taxon>Archosauria</taxon>
        <taxon>Dinosauria</taxon>
        <taxon>Saurischia</taxon>
        <taxon>Theropoda</taxon>
        <taxon>Coelurosauria</taxon>
        <taxon>Aves</taxon>
        <taxon>Neognathae</taxon>
        <taxon>Neoaves</taxon>
        <taxon>Columbimorphae</taxon>
        <taxon>Columbiformes</taxon>
        <taxon>Columbidae</taxon>
        <taxon>Patagioenas</taxon>
    </lineage>
</organism>
<name>A0A1V4JDX0_PATFA</name>
<sequence>MLVGLCPTSASASREDFFPSFSPFGISKTKNRHFLSEHAGLSWKEGKGQGCDSYGDVAFSGGRIDTLGM</sequence>
<dbReference type="AlphaFoldDB" id="A0A1V4JDX0"/>
<reference evidence="1 2" key="1">
    <citation type="submission" date="2016-02" db="EMBL/GenBank/DDBJ databases">
        <title>Band-tailed pigeon sequencing and assembly.</title>
        <authorList>
            <person name="Soares A.E."/>
            <person name="Novak B.J."/>
            <person name="Rice E.S."/>
            <person name="O'Connell B."/>
            <person name="Chang D."/>
            <person name="Weber S."/>
            <person name="Shapiro B."/>
        </authorList>
    </citation>
    <scope>NUCLEOTIDE SEQUENCE [LARGE SCALE GENOMIC DNA]</scope>
    <source>
        <strain evidence="1">BTP2013</strain>
        <tissue evidence="1">Blood</tissue>
    </source>
</reference>
<dbReference type="EMBL" id="LSYS01007908">
    <property type="protein sequence ID" value="OPJ70290.1"/>
    <property type="molecule type" value="Genomic_DNA"/>
</dbReference>
<comment type="caution">
    <text evidence="1">The sequence shown here is derived from an EMBL/GenBank/DDBJ whole genome shotgun (WGS) entry which is preliminary data.</text>
</comment>
<keyword evidence="2" id="KW-1185">Reference proteome</keyword>
<proteinExistence type="predicted"/>
<accession>A0A1V4JDX0</accession>
<evidence type="ECO:0000313" key="1">
    <source>
        <dbReference type="EMBL" id="OPJ70290.1"/>
    </source>
</evidence>
<gene>
    <name evidence="1" type="ORF">AV530_019470</name>
</gene>